<dbReference type="GO" id="GO:0003677">
    <property type="term" value="F:DNA binding"/>
    <property type="evidence" value="ECO:0007669"/>
    <property type="project" value="UniProtKB-KW"/>
</dbReference>
<evidence type="ECO:0000259" key="4">
    <source>
        <dbReference type="PROSITE" id="PS50949"/>
    </source>
</evidence>
<keyword evidence="3" id="KW-0804">Transcription</keyword>
<evidence type="ECO:0000256" key="2">
    <source>
        <dbReference type="ARBA" id="ARBA00023125"/>
    </source>
</evidence>
<evidence type="ECO:0000256" key="1">
    <source>
        <dbReference type="ARBA" id="ARBA00023015"/>
    </source>
</evidence>
<dbReference type="SUPFAM" id="SSF46785">
    <property type="entry name" value="Winged helix' DNA-binding domain"/>
    <property type="match status" value="1"/>
</dbReference>
<keyword evidence="1" id="KW-0805">Transcription regulation</keyword>
<dbReference type="Gene3D" id="1.20.120.530">
    <property type="entry name" value="GntR ligand-binding domain-like"/>
    <property type="match status" value="1"/>
</dbReference>
<gene>
    <name evidence="5" type="ORF">FMA36_07190</name>
</gene>
<dbReference type="SMART" id="SM00345">
    <property type="entry name" value="HTH_GNTR"/>
    <property type="match status" value="1"/>
</dbReference>
<dbReference type="InterPro" id="IPR036388">
    <property type="entry name" value="WH-like_DNA-bd_sf"/>
</dbReference>
<evidence type="ECO:0000313" key="5">
    <source>
        <dbReference type="EMBL" id="QHC35309.1"/>
    </source>
</evidence>
<dbReference type="PANTHER" id="PTHR43537:SF52">
    <property type="entry name" value="FATTY ACID METABOLISM REGULATOR PROTEIN"/>
    <property type="match status" value="1"/>
</dbReference>
<evidence type="ECO:0000256" key="3">
    <source>
        <dbReference type="ARBA" id="ARBA00023163"/>
    </source>
</evidence>
<organism evidence="5 6">
    <name type="scientific">Komagataeibacter xylinus</name>
    <name type="common">Gluconacetobacter xylinus</name>
    <dbReference type="NCBI Taxonomy" id="28448"/>
    <lineage>
        <taxon>Bacteria</taxon>
        <taxon>Pseudomonadati</taxon>
        <taxon>Pseudomonadota</taxon>
        <taxon>Alphaproteobacteria</taxon>
        <taxon>Acetobacterales</taxon>
        <taxon>Acetobacteraceae</taxon>
        <taxon>Komagataeibacter</taxon>
    </lineage>
</organism>
<dbReference type="InterPro" id="IPR000524">
    <property type="entry name" value="Tscrpt_reg_HTH_GntR"/>
</dbReference>
<dbReference type="Pfam" id="PF07729">
    <property type="entry name" value="FCD"/>
    <property type="match status" value="1"/>
</dbReference>
<dbReference type="GO" id="GO:0003700">
    <property type="term" value="F:DNA-binding transcription factor activity"/>
    <property type="evidence" value="ECO:0007669"/>
    <property type="project" value="InterPro"/>
</dbReference>
<name>A0A857FP65_KOMXY</name>
<dbReference type="SUPFAM" id="SSF48008">
    <property type="entry name" value="GntR ligand-binding domain-like"/>
    <property type="match status" value="1"/>
</dbReference>
<dbReference type="InterPro" id="IPR036390">
    <property type="entry name" value="WH_DNA-bd_sf"/>
</dbReference>
<feature type="domain" description="HTH gntR-type" evidence="4">
    <location>
        <begin position="68"/>
        <end position="134"/>
    </location>
</feature>
<accession>A0A857FP65</accession>
<evidence type="ECO:0000313" key="6">
    <source>
        <dbReference type="Proteomes" id="UP000464674"/>
    </source>
</evidence>
<dbReference type="PROSITE" id="PS50949">
    <property type="entry name" value="HTH_GNTR"/>
    <property type="match status" value="1"/>
</dbReference>
<dbReference type="Proteomes" id="UP000464674">
    <property type="component" value="Chromosome"/>
</dbReference>
<dbReference type="PRINTS" id="PR00035">
    <property type="entry name" value="HTHGNTR"/>
</dbReference>
<dbReference type="SMART" id="SM00895">
    <property type="entry name" value="FCD"/>
    <property type="match status" value="1"/>
</dbReference>
<dbReference type="EMBL" id="CP041348">
    <property type="protein sequence ID" value="QHC35309.1"/>
    <property type="molecule type" value="Genomic_DNA"/>
</dbReference>
<dbReference type="Gene3D" id="1.10.10.10">
    <property type="entry name" value="Winged helix-like DNA-binding domain superfamily/Winged helix DNA-binding domain"/>
    <property type="match status" value="1"/>
</dbReference>
<protein>
    <submittedName>
        <fullName evidence="5">GntR family transcriptional regulator</fullName>
    </submittedName>
</protein>
<reference evidence="5 6" key="1">
    <citation type="journal article" date="2020" name="Carbohydr. Polym.">
        <title>Characterization and optimization of production of bacterial cellulose from strain CGMCC 17276 based on whole-genome analysis.</title>
        <authorList>
            <person name="Lu T."/>
            <person name="Gao H."/>
            <person name="Liao B."/>
            <person name="Wu J."/>
            <person name="Zhang W."/>
            <person name="Huang J."/>
            <person name="Liu M."/>
            <person name="Huang J."/>
            <person name="Chang Z."/>
            <person name="Jin M."/>
            <person name="Yi Z."/>
            <person name="Jiang D."/>
        </authorList>
    </citation>
    <scope>NUCLEOTIDE SEQUENCE [LARGE SCALE GENOMIC DNA]</scope>
    <source>
        <strain evidence="5 6">CGMCC 17276</strain>
    </source>
</reference>
<dbReference type="AlphaFoldDB" id="A0A857FP65"/>
<dbReference type="PANTHER" id="PTHR43537">
    <property type="entry name" value="TRANSCRIPTIONAL REGULATOR, GNTR FAMILY"/>
    <property type="match status" value="1"/>
</dbReference>
<sequence length="273" mass="30835">MPGETPAVIRERCPLVMEADSRVPEGKLLSVHFMYSRGVVDPIMSERPYDAAAHMMLSDKQRSSSSRGNLSGDAFETVRRWILDGQLEADTVVIEREVALRLGLSRTPVRDALRRLVGEGLLRQNGRTIMVNAIRTEDVLEILVLRRLLEGEGVKLATHRISPGMLDILYDREVALLQMEHITAEAHWDVDNMFHATIAAASGNRLLARNVNELRERTRLYGFDQIPQRLEPGRQEHCQILEAMREKDAERASMLMQKHLQQVADAILGTLAV</sequence>
<dbReference type="Pfam" id="PF00392">
    <property type="entry name" value="GntR"/>
    <property type="match status" value="1"/>
</dbReference>
<dbReference type="InterPro" id="IPR011711">
    <property type="entry name" value="GntR_C"/>
</dbReference>
<keyword evidence="2" id="KW-0238">DNA-binding</keyword>
<proteinExistence type="predicted"/>
<dbReference type="InterPro" id="IPR008920">
    <property type="entry name" value="TF_FadR/GntR_C"/>
</dbReference>